<evidence type="ECO:0000313" key="12">
    <source>
        <dbReference type="EMBL" id="KAJ8439846.1"/>
    </source>
</evidence>
<dbReference type="PANTHER" id="PTHR11562">
    <property type="entry name" value="CATION EFFLUX PROTEIN/ ZINC TRANSPORTER"/>
    <property type="match status" value="1"/>
</dbReference>
<name>A0A9Q1QFN9_9CARY</name>
<dbReference type="Gene3D" id="1.20.1510.10">
    <property type="entry name" value="Cation efflux protein transmembrane domain"/>
    <property type="match status" value="1"/>
</dbReference>
<dbReference type="GO" id="GO:0005886">
    <property type="term" value="C:plasma membrane"/>
    <property type="evidence" value="ECO:0007669"/>
    <property type="project" value="TreeGrafter"/>
</dbReference>
<keyword evidence="8 9" id="KW-0472">Membrane</keyword>
<evidence type="ECO:0000256" key="6">
    <source>
        <dbReference type="ARBA" id="ARBA00022989"/>
    </source>
</evidence>
<dbReference type="InterPro" id="IPR036837">
    <property type="entry name" value="Cation_efflux_CTD_sf"/>
</dbReference>
<dbReference type="PANTHER" id="PTHR11562:SF54">
    <property type="entry name" value="METAL TOLERANCE PROTEIN B"/>
    <property type="match status" value="1"/>
</dbReference>
<comment type="similarity">
    <text evidence="2">Belongs to the cation diffusion facilitator (CDF) transporter (TC 2.A.4) family. SLC30A subfamily.</text>
</comment>
<evidence type="ECO:0000256" key="1">
    <source>
        <dbReference type="ARBA" id="ARBA00004141"/>
    </source>
</evidence>
<proteinExistence type="inferred from homology"/>
<dbReference type="GO" id="GO:0005773">
    <property type="term" value="C:vacuole"/>
    <property type="evidence" value="ECO:0007669"/>
    <property type="project" value="TreeGrafter"/>
</dbReference>
<feature type="transmembrane region" description="Helical" evidence="9">
    <location>
        <begin position="81"/>
        <end position="100"/>
    </location>
</feature>
<dbReference type="NCBIfam" id="TIGR01297">
    <property type="entry name" value="CDF"/>
    <property type="match status" value="1"/>
</dbReference>
<keyword evidence="4 9" id="KW-0812">Transmembrane</keyword>
<evidence type="ECO:0000256" key="5">
    <source>
        <dbReference type="ARBA" id="ARBA00022906"/>
    </source>
</evidence>
<dbReference type="OrthoDB" id="9944568at2759"/>
<feature type="transmembrane region" description="Helical" evidence="9">
    <location>
        <begin position="153"/>
        <end position="172"/>
    </location>
</feature>
<comment type="caution">
    <text evidence="12">The sequence shown here is derived from an EMBL/GenBank/DDBJ whole genome shotgun (WGS) entry which is preliminary data.</text>
</comment>
<dbReference type="InterPro" id="IPR050681">
    <property type="entry name" value="CDF/SLC30A"/>
</dbReference>
<evidence type="ECO:0000259" key="10">
    <source>
        <dbReference type="Pfam" id="PF01545"/>
    </source>
</evidence>
<feature type="transmembrane region" description="Helical" evidence="9">
    <location>
        <begin position="50"/>
        <end position="69"/>
    </location>
</feature>
<accession>A0A9Q1QFN9</accession>
<comment type="subcellular location">
    <subcellularLocation>
        <location evidence="1">Membrane</location>
        <topology evidence="1">Multi-pass membrane protein</topology>
    </subcellularLocation>
</comment>
<reference evidence="12" key="1">
    <citation type="submission" date="2022-04" db="EMBL/GenBank/DDBJ databases">
        <title>Carnegiea gigantea Genome sequencing and assembly v2.</title>
        <authorList>
            <person name="Copetti D."/>
            <person name="Sanderson M.J."/>
            <person name="Burquez A."/>
            <person name="Wojciechowski M.F."/>
        </authorList>
    </citation>
    <scope>NUCLEOTIDE SEQUENCE</scope>
    <source>
        <strain evidence="12">SGP5-SGP5p</strain>
        <tissue evidence="12">Aerial part</tissue>
    </source>
</reference>
<keyword evidence="5" id="KW-0864">Zinc transport</keyword>
<evidence type="ECO:0000313" key="13">
    <source>
        <dbReference type="Proteomes" id="UP001153076"/>
    </source>
</evidence>
<feature type="transmembrane region" description="Helical" evidence="9">
    <location>
        <begin position="277"/>
        <end position="299"/>
    </location>
</feature>
<keyword evidence="5" id="KW-0862">Zinc</keyword>
<evidence type="ECO:0000256" key="2">
    <source>
        <dbReference type="ARBA" id="ARBA00008873"/>
    </source>
</evidence>
<keyword evidence="6 9" id="KW-1133">Transmembrane helix</keyword>
<dbReference type="EMBL" id="JAKOGI010000205">
    <property type="protein sequence ID" value="KAJ8439846.1"/>
    <property type="molecule type" value="Genomic_DNA"/>
</dbReference>
<evidence type="ECO:0000256" key="9">
    <source>
        <dbReference type="SAM" id="Phobius"/>
    </source>
</evidence>
<dbReference type="AlphaFoldDB" id="A0A9Q1QFN9"/>
<keyword evidence="7" id="KW-0406">Ion transport</keyword>
<feature type="transmembrane region" description="Helical" evidence="9">
    <location>
        <begin position="112"/>
        <end position="133"/>
    </location>
</feature>
<feature type="transmembrane region" description="Helical" evidence="9">
    <location>
        <begin position="249"/>
        <end position="271"/>
    </location>
</feature>
<feature type="domain" description="Cation efflux protein cytoplasmic" evidence="11">
    <location>
        <begin position="311"/>
        <end position="385"/>
    </location>
</feature>
<dbReference type="InterPro" id="IPR058533">
    <property type="entry name" value="Cation_efflux_TM"/>
</dbReference>
<gene>
    <name evidence="12" type="ORF">Cgig2_003912</name>
</gene>
<dbReference type="GO" id="GO:0005385">
    <property type="term" value="F:zinc ion transmembrane transporter activity"/>
    <property type="evidence" value="ECO:0007669"/>
    <property type="project" value="TreeGrafter"/>
</dbReference>
<keyword evidence="3" id="KW-0813">Transport</keyword>
<keyword evidence="13" id="KW-1185">Reference proteome</keyword>
<evidence type="ECO:0000256" key="7">
    <source>
        <dbReference type="ARBA" id="ARBA00023065"/>
    </source>
</evidence>
<feature type="domain" description="Cation efflux protein transmembrane" evidence="10">
    <location>
        <begin position="54"/>
        <end position="307"/>
    </location>
</feature>
<dbReference type="InterPro" id="IPR027469">
    <property type="entry name" value="Cation_efflux_TMD_sf"/>
</dbReference>
<dbReference type="InterPro" id="IPR027470">
    <property type="entry name" value="Cation_efflux_CTD"/>
</dbReference>
<evidence type="ECO:0008006" key="14">
    <source>
        <dbReference type="Google" id="ProtNLM"/>
    </source>
</evidence>
<evidence type="ECO:0000259" key="11">
    <source>
        <dbReference type="Pfam" id="PF16916"/>
    </source>
</evidence>
<dbReference type="SUPFAM" id="SSF161111">
    <property type="entry name" value="Cation efflux protein transmembrane domain-like"/>
    <property type="match status" value="1"/>
</dbReference>
<sequence>MRTDINKMVTFCTLRSLFRAKKACASSTCAFSLQENPAELQGRSSSKRKLVGLIIFYTLAMAVEIVGGIKSNSLAVLTDAAHMFSDVAGFTVSLFAVWASGWKPTAHQSFGFYRLEVLAALLSVQLIWLISGFLMFEAIDRILHETGAINGKVMFLVASFGFAINLIMLAWMGQHHLHHNHGGEGHHHAHAESTKLVSDSHNAGFDKVRMYTVLPLTDTKVVSDPHEETNNNNYFQCETNKMNINLQGAYLHVVSDLIQSVGVMIAGAVIWVKPNWVVADLICTTCFSIAVLISTKPMLADVYGILMERTPREIDINSLENGLKSVKGVSEVHDLHVWSITIGKTALSCHVKVEPDFGSKGILHDIRQYCQTSFQINHVTVQIEQE</sequence>
<dbReference type="Pfam" id="PF16916">
    <property type="entry name" value="ZT_dimer"/>
    <property type="match status" value="1"/>
</dbReference>
<dbReference type="InterPro" id="IPR002524">
    <property type="entry name" value="Cation_efflux"/>
</dbReference>
<dbReference type="SUPFAM" id="SSF160240">
    <property type="entry name" value="Cation efflux protein cytoplasmic domain-like"/>
    <property type="match status" value="1"/>
</dbReference>
<evidence type="ECO:0000256" key="3">
    <source>
        <dbReference type="ARBA" id="ARBA00022448"/>
    </source>
</evidence>
<protein>
    <recommendedName>
        <fullName evidence="14">Metal tolerance protein B</fullName>
    </recommendedName>
</protein>
<organism evidence="12 13">
    <name type="scientific">Carnegiea gigantea</name>
    <dbReference type="NCBI Taxonomy" id="171969"/>
    <lineage>
        <taxon>Eukaryota</taxon>
        <taxon>Viridiplantae</taxon>
        <taxon>Streptophyta</taxon>
        <taxon>Embryophyta</taxon>
        <taxon>Tracheophyta</taxon>
        <taxon>Spermatophyta</taxon>
        <taxon>Magnoliopsida</taxon>
        <taxon>eudicotyledons</taxon>
        <taxon>Gunneridae</taxon>
        <taxon>Pentapetalae</taxon>
        <taxon>Caryophyllales</taxon>
        <taxon>Cactineae</taxon>
        <taxon>Cactaceae</taxon>
        <taxon>Cactoideae</taxon>
        <taxon>Echinocereeae</taxon>
        <taxon>Carnegiea</taxon>
    </lineage>
</organism>
<dbReference type="Proteomes" id="UP001153076">
    <property type="component" value="Unassembled WGS sequence"/>
</dbReference>
<evidence type="ECO:0000256" key="8">
    <source>
        <dbReference type="ARBA" id="ARBA00023136"/>
    </source>
</evidence>
<dbReference type="Pfam" id="PF01545">
    <property type="entry name" value="Cation_efflux"/>
    <property type="match status" value="1"/>
</dbReference>
<evidence type="ECO:0000256" key="4">
    <source>
        <dbReference type="ARBA" id="ARBA00022692"/>
    </source>
</evidence>